<evidence type="ECO:0000313" key="2">
    <source>
        <dbReference type="Proteomes" id="UP000076512"/>
    </source>
</evidence>
<accession>A0A161Z6V1</accession>
<dbReference type="SUPFAM" id="SSF110849">
    <property type="entry name" value="ParB/Sulfiredoxin"/>
    <property type="match status" value="1"/>
</dbReference>
<evidence type="ECO:0000313" key="1">
    <source>
        <dbReference type="EMBL" id="KZM75774.1"/>
    </source>
</evidence>
<sequence length="199" mass="22881">MALHPITDLHYYPGNARKGDHDLIEESLTRFGQYRPVVVNRGTHSAKKRPNVILVGNNTVHVARERLGWNEIDVHWVDVDDDTAHRINLVDNRANDKSGYDTQALLDALHELPDLHATGYDTSDLDRLLESLETEPDDALDEAPVPSAGVISYNIIFDNEAQQGEWFEFTRWLRRTYKNMDTLAERLTEYLQATEDKRQ</sequence>
<dbReference type="OrthoDB" id="9773060at2"/>
<name>A0A161Z6V1_9NOCA</name>
<proteinExistence type="predicted"/>
<organism evidence="1 2">
    <name type="scientific">Nocardia terpenica</name>
    <dbReference type="NCBI Taxonomy" id="455432"/>
    <lineage>
        <taxon>Bacteria</taxon>
        <taxon>Bacillati</taxon>
        <taxon>Actinomycetota</taxon>
        <taxon>Actinomycetes</taxon>
        <taxon>Mycobacteriales</taxon>
        <taxon>Nocardiaceae</taxon>
        <taxon>Nocardia</taxon>
    </lineage>
</organism>
<evidence type="ECO:0008006" key="3">
    <source>
        <dbReference type="Google" id="ProtNLM"/>
    </source>
</evidence>
<dbReference type="EMBL" id="LWGR01000003">
    <property type="protein sequence ID" value="KZM75774.1"/>
    <property type="molecule type" value="Genomic_DNA"/>
</dbReference>
<gene>
    <name evidence="1" type="ORF">AWN90_20780</name>
</gene>
<comment type="caution">
    <text evidence="1">The sequence shown here is derived from an EMBL/GenBank/DDBJ whole genome shotgun (WGS) entry which is preliminary data.</text>
</comment>
<dbReference type="RefSeq" id="WP_067583777.1">
    <property type="nucleotide sequence ID" value="NZ_JABMCZ010000001.1"/>
</dbReference>
<reference evidence="1 2" key="1">
    <citation type="submission" date="2016-04" db="EMBL/GenBank/DDBJ databases">
        <authorList>
            <person name="Evans L.H."/>
            <person name="Alamgir A."/>
            <person name="Owens N."/>
            <person name="Weber N.D."/>
            <person name="Virtaneva K."/>
            <person name="Barbian K."/>
            <person name="Babar A."/>
            <person name="Rosenke K."/>
        </authorList>
    </citation>
    <scope>NUCLEOTIDE SEQUENCE [LARGE SCALE GENOMIC DNA]</scope>
    <source>
        <strain evidence="1 2">IFM 0406</strain>
    </source>
</reference>
<keyword evidence="2" id="KW-1185">Reference proteome</keyword>
<dbReference type="InterPro" id="IPR036086">
    <property type="entry name" value="ParB/Sulfiredoxin_sf"/>
</dbReference>
<dbReference type="Proteomes" id="UP000076512">
    <property type="component" value="Unassembled WGS sequence"/>
</dbReference>
<dbReference type="STRING" id="455432.AWN90_20780"/>
<dbReference type="AlphaFoldDB" id="A0A161Z6V1"/>
<dbReference type="Gene3D" id="3.90.1530.10">
    <property type="entry name" value="Conserved hypothetical protein from pyrococcus furiosus pfu- 392566-001, ParB domain"/>
    <property type="match status" value="1"/>
</dbReference>
<protein>
    <recommendedName>
        <fullName evidence="3">ParB/Sulfiredoxin domain-containing protein</fullName>
    </recommendedName>
</protein>